<proteinExistence type="predicted"/>
<keyword evidence="4" id="KW-0472">Membrane</keyword>
<dbReference type="Proteomes" id="UP000887568">
    <property type="component" value="Unplaced"/>
</dbReference>
<feature type="compositionally biased region" description="Low complexity" evidence="3">
    <location>
        <begin position="111"/>
        <end position="123"/>
    </location>
</feature>
<dbReference type="OrthoDB" id="547291at2759"/>
<keyword evidence="1 2" id="KW-1015">Disulfide bond</keyword>
<dbReference type="InterPro" id="IPR001190">
    <property type="entry name" value="SRCR"/>
</dbReference>
<dbReference type="PANTHER" id="PTHR48071:SF18">
    <property type="entry name" value="DELETED IN MALIGNANT BRAIN TUMORS 1 PROTEIN-RELATED"/>
    <property type="match status" value="1"/>
</dbReference>
<evidence type="ECO:0000259" key="5">
    <source>
        <dbReference type="PROSITE" id="PS50287"/>
    </source>
</evidence>
<evidence type="ECO:0000256" key="1">
    <source>
        <dbReference type="ARBA" id="ARBA00023157"/>
    </source>
</evidence>
<evidence type="ECO:0000256" key="3">
    <source>
        <dbReference type="SAM" id="MobiDB-lite"/>
    </source>
</evidence>
<feature type="region of interest" description="Disordered" evidence="3">
    <location>
        <begin position="71"/>
        <end position="176"/>
    </location>
</feature>
<comment type="caution">
    <text evidence="2">Lacks conserved residue(s) required for the propagation of feature annotation.</text>
</comment>
<feature type="region of interest" description="Disordered" evidence="3">
    <location>
        <begin position="284"/>
        <end position="308"/>
    </location>
</feature>
<sequence length="511" mass="55332">MMWDDKDGQVVCRQLGFQGLPVSTERRRFTTRESGAVREFKCNGMESSLSECEHKTAKDCGRNNDGAGVTCTPFPTTKPPTEATTAVRSTADRTTNGATSQEPDRITPSITGTTDTDEMGGTTAREAVTPAQTTGESVQNSPMTIWTRSDASTNPELTRSPNERDGTTADSTAGDGGFDYQGSNSGTYIGLALGCVLFVVCASLIVVCLLKRHKRQDKAALQPSAGFQQHSAVYDNSQGSNHLKMGELHSQAEKAAPKPADDSAEYAYCAVEGRNLEVEAGYVAPHPSPVKTPQEHPVSSKQKPSSEFAGKIANPYHLELDRKIAQDEKRPKSETEYDDAHYLKLQLDSPKPVTTDQVAGGTDYFTVEERGDLVENGQYTTGVVGEKATIKPAGKPKQTSDPSDEDDVDDHYYSYAKPDTANNSDPPEDNVYTYADAPREGANNRPPNTDYFMIEEGGNSMGSPLYNAGEKGAKQPATESEYAYADPTQLREESPDETEGWVENIVYVAGP</sequence>
<protein>
    <recommendedName>
        <fullName evidence="5">SRCR domain-containing protein</fullName>
    </recommendedName>
</protein>
<evidence type="ECO:0000313" key="7">
    <source>
        <dbReference type="Proteomes" id="UP000887568"/>
    </source>
</evidence>
<keyword evidence="4" id="KW-1133">Transmembrane helix</keyword>
<dbReference type="InterPro" id="IPR036772">
    <property type="entry name" value="SRCR-like_dom_sf"/>
</dbReference>
<dbReference type="PANTHER" id="PTHR48071">
    <property type="entry name" value="SRCR DOMAIN-CONTAINING PROTEIN"/>
    <property type="match status" value="1"/>
</dbReference>
<dbReference type="SMART" id="SM00202">
    <property type="entry name" value="SR"/>
    <property type="match status" value="1"/>
</dbReference>
<feature type="compositionally biased region" description="Polar residues" evidence="3">
    <location>
        <begin position="130"/>
        <end position="160"/>
    </location>
</feature>
<accession>A0A914A2F7</accession>
<dbReference type="PROSITE" id="PS50287">
    <property type="entry name" value="SRCR_2"/>
    <property type="match status" value="1"/>
</dbReference>
<reference evidence="6" key="1">
    <citation type="submission" date="2022-11" db="UniProtKB">
        <authorList>
            <consortium name="EnsemblMetazoa"/>
        </authorList>
    </citation>
    <scope>IDENTIFICATION</scope>
</reference>
<evidence type="ECO:0000256" key="2">
    <source>
        <dbReference type="PROSITE-ProRule" id="PRU00196"/>
    </source>
</evidence>
<dbReference type="GO" id="GO:0016020">
    <property type="term" value="C:membrane"/>
    <property type="evidence" value="ECO:0007669"/>
    <property type="project" value="InterPro"/>
</dbReference>
<keyword evidence="7" id="KW-1185">Reference proteome</keyword>
<dbReference type="Pfam" id="PF00530">
    <property type="entry name" value="SRCR"/>
    <property type="match status" value="1"/>
</dbReference>
<evidence type="ECO:0000256" key="4">
    <source>
        <dbReference type="SAM" id="Phobius"/>
    </source>
</evidence>
<feature type="transmembrane region" description="Helical" evidence="4">
    <location>
        <begin position="188"/>
        <end position="210"/>
    </location>
</feature>
<dbReference type="Gene3D" id="3.10.250.10">
    <property type="entry name" value="SRCR-like domain"/>
    <property type="match status" value="1"/>
</dbReference>
<dbReference type="SUPFAM" id="SSF56487">
    <property type="entry name" value="SRCR-like"/>
    <property type="match status" value="1"/>
</dbReference>
<dbReference type="RefSeq" id="XP_038057830.1">
    <property type="nucleotide sequence ID" value="XM_038201902.1"/>
</dbReference>
<dbReference type="AlphaFoldDB" id="A0A914A2F7"/>
<name>A0A914A2F7_PATMI</name>
<feature type="region of interest" description="Disordered" evidence="3">
    <location>
        <begin position="385"/>
        <end position="498"/>
    </location>
</feature>
<dbReference type="OMA" id="YNASEPR"/>
<organism evidence="6 7">
    <name type="scientific">Patiria miniata</name>
    <name type="common">Bat star</name>
    <name type="synonym">Asterina miniata</name>
    <dbReference type="NCBI Taxonomy" id="46514"/>
    <lineage>
        <taxon>Eukaryota</taxon>
        <taxon>Metazoa</taxon>
        <taxon>Echinodermata</taxon>
        <taxon>Eleutherozoa</taxon>
        <taxon>Asterozoa</taxon>
        <taxon>Asteroidea</taxon>
        <taxon>Valvatacea</taxon>
        <taxon>Valvatida</taxon>
        <taxon>Asterinidae</taxon>
        <taxon>Patiria</taxon>
    </lineage>
</organism>
<feature type="compositionally biased region" description="Polar residues" evidence="3">
    <location>
        <begin position="86"/>
        <end position="101"/>
    </location>
</feature>
<feature type="domain" description="SRCR" evidence="5">
    <location>
        <begin position="1"/>
        <end position="72"/>
    </location>
</feature>
<dbReference type="EnsemblMetazoa" id="XM_038201902.1">
    <property type="protein sequence ID" value="XP_038057830.1"/>
    <property type="gene ID" value="LOC119729289"/>
</dbReference>
<feature type="compositionally biased region" description="Low complexity" evidence="3">
    <location>
        <begin position="71"/>
        <end position="85"/>
    </location>
</feature>
<keyword evidence="4" id="KW-0812">Transmembrane</keyword>
<feature type="disulfide bond" evidence="2">
    <location>
        <begin position="42"/>
        <end position="52"/>
    </location>
</feature>
<evidence type="ECO:0000313" key="6">
    <source>
        <dbReference type="EnsemblMetazoa" id="XP_038057830.1"/>
    </source>
</evidence>
<dbReference type="GeneID" id="119729289"/>